<dbReference type="NCBIfam" id="TIGR01549">
    <property type="entry name" value="HAD-SF-IA-v1"/>
    <property type="match status" value="1"/>
</dbReference>
<dbReference type="InterPro" id="IPR036412">
    <property type="entry name" value="HAD-like_sf"/>
</dbReference>
<dbReference type="Pfam" id="PF00702">
    <property type="entry name" value="Hydrolase"/>
    <property type="match status" value="1"/>
</dbReference>
<dbReference type="EMBL" id="DSRU01000048">
    <property type="protein sequence ID" value="HFM96857.1"/>
    <property type="molecule type" value="Genomic_DNA"/>
</dbReference>
<dbReference type="AlphaFoldDB" id="A0A7C3PLE0"/>
<keyword evidence="1" id="KW-0378">Hydrolase</keyword>
<dbReference type="Gene3D" id="1.10.150.720">
    <property type="entry name" value="Haloacid dehalogenase-like hydrolase"/>
    <property type="match status" value="1"/>
</dbReference>
<dbReference type="CDD" id="cd16415">
    <property type="entry name" value="HAD_dREG-2_like"/>
    <property type="match status" value="1"/>
</dbReference>
<sequence length="227" mass="25796">MAGDRKREKPTVIFLDAVGTLFGVQGSVGHVYREVAQSVGVEVDPIALNKAFYQCFKAAGLPAFGVTDPITVRQKEYDWWKKIAIATFKQAGALPQFADFDGFFAQLYHHFSTTAPWFVYPDVRPALQRWRDMEIQLGILSNFDSRLYAVLDALELSHFFTSVTISTEVGAAKPDAQIFQTALQKHLCQPEWAWHIGDRFDEDYQAARAAGLRGIWLRRKETEYLNE</sequence>
<dbReference type="SFLD" id="SFLDS00003">
    <property type="entry name" value="Haloacid_Dehalogenase"/>
    <property type="match status" value="1"/>
</dbReference>
<dbReference type="SUPFAM" id="SSF56784">
    <property type="entry name" value="HAD-like"/>
    <property type="match status" value="1"/>
</dbReference>
<dbReference type="SFLD" id="SFLDG01129">
    <property type="entry name" value="C1.5:_HAD__Beta-PGM__Phosphata"/>
    <property type="match status" value="1"/>
</dbReference>
<dbReference type="InterPro" id="IPR044924">
    <property type="entry name" value="HAD-SF_hydro_IA_REG-2-like_cap"/>
</dbReference>
<dbReference type="InterPro" id="IPR006439">
    <property type="entry name" value="HAD-SF_hydro_IA"/>
</dbReference>
<dbReference type="PANTHER" id="PTHR46191">
    <property type="match status" value="1"/>
</dbReference>
<proteinExistence type="predicted"/>
<gene>
    <name evidence="1" type="ORF">ENR64_03655</name>
</gene>
<dbReference type="InterPro" id="IPR051828">
    <property type="entry name" value="HAD-like_hydrolase_domain"/>
</dbReference>
<name>A0A7C3PLE0_9CYAN</name>
<dbReference type="NCBIfam" id="TIGR02252">
    <property type="entry name" value="DREG-2"/>
    <property type="match status" value="1"/>
</dbReference>
<organism evidence="1">
    <name type="scientific">Oscillatoriales cyanobacterium SpSt-418</name>
    <dbReference type="NCBI Taxonomy" id="2282169"/>
    <lineage>
        <taxon>Bacteria</taxon>
        <taxon>Bacillati</taxon>
        <taxon>Cyanobacteriota</taxon>
        <taxon>Cyanophyceae</taxon>
        <taxon>Oscillatoriophycideae</taxon>
        <taxon>Oscillatoriales</taxon>
    </lineage>
</organism>
<evidence type="ECO:0000313" key="1">
    <source>
        <dbReference type="EMBL" id="HFM96857.1"/>
    </source>
</evidence>
<reference evidence="1" key="1">
    <citation type="journal article" date="2020" name="mSystems">
        <title>Genome- and Community-Level Interaction Insights into Carbon Utilization and Element Cycling Functions of Hydrothermarchaeota in Hydrothermal Sediment.</title>
        <authorList>
            <person name="Zhou Z."/>
            <person name="Liu Y."/>
            <person name="Xu W."/>
            <person name="Pan J."/>
            <person name="Luo Z.H."/>
            <person name="Li M."/>
        </authorList>
    </citation>
    <scope>NUCLEOTIDE SEQUENCE [LARGE SCALE GENOMIC DNA]</scope>
    <source>
        <strain evidence="1">SpSt-418</strain>
    </source>
</reference>
<dbReference type="GO" id="GO:0016787">
    <property type="term" value="F:hydrolase activity"/>
    <property type="evidence" value="ECO:0007669"/>
    <property type="project" value="UniProtKB-KW"/>
</dbReference>
<accession>A0A7C3PLE0</accession>
<dbReference type="PANTHER" id="PTHR46191:SF2">
    <property type="entry name" value="HALOACID DEHALOGENASE-LIKE HYDROLASE DOMAIN-CONTAINING PROTEIN 3"/>
    <property type="match status" value="1"/>
</dbReference>
<protein>
    <submittedName>
        <fullName evidence="1">HAD family hydrolase</fullName>
    </submittedName>
</protein>
<dbReference type="InterPro" id="IPR023214">
    <property type="entry name" value="HAD_sf"/>
</dbReference>
<dbReference type="Gene3D" id="3.40.50.1000">
    <property type="entry name" value="HAD superfamily/HAD-like"/>
    <property type="match status" value="1"/>
</dbReference>
<dbReference type="InterPro" id="IPR011949">
    <property type="entry name" value="HAD-SF_hydro_IA_REG-2-like"/>
</dbReference>
<comment type="caution">
    <text evidence="1">The sequence shown here is derived from an EMBL/GenBank/DDBJ whole genome shotgun (WGS) entry which is preliminary data.</text>
</comment>